<keyword evidence="2" id="KW-1185">Reference proteome</keyword>
<proteinExistence type="predicted"/>
<comment type="caution">
    <text evidence="1">The sequence shown here is derived from an EMBL/GenBank/DDBJ whole genome shotgun (WGS) entry which is preliminary data.</text>
</comment>
<evidence type="ECO:0000313" key="1">
    <source>
        <dbReference type="EMBL" id="KAK7258605.1"/>
    </source>
</evidence>
<reference evidence="1 2" key="1">
    <citation type="submission" date="2024-01" db="EMBL/GenBank/DDBJ databases">
        <title>The genomes of 5 underutilized Papilionoideae crops provide insights into root nodulation and disease resistanc.</title>
        <authorList>
            <person name="Yuan L."/>
        </authorList>
    </citation>
    <scope>NUCLEOTIDE SEQUENCE [LARGE SCALE GENOMIC DNA]</scope>
    <source>
        <strain evidence="1">ZHUSHIDOU_FW_LH</strain>
        <tissue evidence="1">Leaf</tissue>
    </source>
</reference>
<accession>A0AAN9ELI0</accession>
<gene>
    <name evidence="1" type="ORF">RIF29_24186</name>
</gene>
<evidence type="ECO:0000313" key="2">
    <source>
        <dbReference type="Proteomes" id="UP001372338"/>
    </source>
</evidence>
<dbReference type="AlphaFoldDB" id="A0AAN9ELI0"/>
<organism evidence="1 2">
    <name type="scientific">Crotalaria pallida</name>
    <name type="common">Smooth rattlebox</name>
    <name type="synonym">Crotalaria striata</name>
    <dbReference type="NCBI Taxonomy" id="3830"/>
    <lineage>
        <taxon>Eukaryota</taxon>
        <taxon>Viridiplantae</taxon>
        <taxon>Streptophyta</taxon>
        <taxon>Embryophyta</taxon>
        <taxon>Tracheophyta</taxon>
        <taxon>Spermatophyta</taxon>
        <taxon>Magnoliopsida</taxon>
        <taxon>eudicotyledons</taxon>
        <taxon>Gunneridae</taxon>
        <taxon>Pentapetalae</taxon>
        <taxon>rosids</taxon>
        <taxon>fabids</taxon>
        <taxon>Fabales</taxon>
        <taxon>Fabaceae</taxon>
        <taxon>Papilionoideae</taxon>
        <taxon>50 kb inversion clade</taxon>
        <taxon>genistoids sensu lato</taxon>
        <taxon>core genistoids</taxon>
        <taxon>Crotalarieae</taxon>
        <taxon>Crotalaria</taxon>
    </lineage>
</organism>
<dbReference type="Proteomes" id="UP001372338">
    <property type="component" value="Unassembled WGS sequence"/>
</dbReference>
<sequence length="100" mass="11037">MRRKEGITIFWLRGEIGPISVIDIKCSPICNVCDRTVSNNSSYAISQNYSSSMCQLPHFHVLALDLDSALEDKGYLEKEGNVEAQIGSLNKFDRVAGSLA</sequence>
<dbReference type="EMBL" id="JAYWIO010000005">
    <property type="protein sequence ID" value="KAK7258605.1"/>
    <property type="molecule type" value="Genomic_DNA"/>
</dbReference>
<name>A0AAN9ELI0_CROPI</name>
<protein>
    <submittedName>
        <fullName evidence="1">Uncharacterized protein</fullName>
    </submittedName>
</protein>